<dbReference type="InterPro" id="IPR024311">
    <property type="entry name" value="Lipocalin-like"/>
</dbReference>
<gene>
    <name evidence="3" type="ORF">G7034_02565</name>
</gene>
<dbReference type="Proteomes" id="UP000643701">
    <property type="component" value="Unassembled WGS sequence"/>
</dbReference>
<accession>A0A967AIR2</accession>
<reference evidence="3" key="1">
    <citation type="submission" date="2020-03" db="EMBL/GenBank/DDBJ databases">
        <title>Psychroflexus Maritimus sp. nov., isolate from marine sediment.</title>
        <authorList>
            <person name="Zhong Y.-L."/>
        </authorList>
    </citation>
    <scope>NUCLEOTIDE SEQUENCE</scope>
    <source>
        <strain evidence="3">C1</strain>
    </source>
</reference>
<evidence type="ECO:0000256" key="1">
    <source>
        <dbReference type="SAM" id="SignalP"/>
    </source>
</evidence>
<proteinExistence type="predicted"/>
<dbReference type="AlphaFoldDB" id="A0A967AIR2"/>
<dbReference type="EMBL" id="JAANAS010000032">
    <property type="protein sequence ID" value="NGZ89129.1"/>
    <property type="molecule type" value="Genomic_DNA"/>
</dbReference>
<sequence length="142" mass="15802">MKNNLIKILALVLVIAITSCSSDDDGSSVSQESKDLVGVWDVDFLIVDGQNEFNVPCIEQTEFEFRNDLTYSERNFDGIDPGDCSVASDANGTWEDIQEGVLLLKPAGNNPSKSYTIDFLPNNRMELSQFGSSKVRIFKRKN</sequence>
<dbReference type="Pfam" id="PF13648">
    <property type="entry name" value="Lipocalin_4"/>
    <property type="match status" value="1"/>
</dbReference>
<evidence type="ECO:0000313" key="3">
    <source>
        <dbReference type="EMBL" id="NGZ89129.1"/>
    </source>
</evidence>
<comment type="caution">
    <text evidence="3">The sequence shown here is derived from an EMBL/GenBank/DDBJ whole genome shotgun (WGS) entry which is preliminary data.</text>
</comment>
<evidence type="ECO:0000259" key="2">
    <source>
        <dbReference type="Pfam" id="PF13648"/>
    </source>
</evidence>
<evidence type="ECO:0000313" key="4">
    <source>
        <dbReference type="Proteomes" id="UP000643701"/>
    </source>
</evidence>
<feature type="signal peptide" evidence="1">
    <location>
        <begin position="1"/>
        <end position="23"/>
    </location>
</feature>
<dbReference type="RefSeq" id="WP_166399398.1">
    <property type="nucleotide sequence ID" value="NZ_JAANAS010000032.1"/>
</dbReference>
<feature type="domain" description="Lipocalin-like" evidence="2">
    <location>
        <begin position="36"/>
        <end position="127"/>
    </location>
</feature>
<dbReference type="PROSITE" id="PS51257">
    <property type="entry name" value="PROKAR_LIPOPROTEIN"/>
    <property type="match status" value="1"/>
</dbReference>
<feature type="chain" id="PRO_5037983653" evidence="1">
    <location>
        <begin position="24"/>
        <end position="142"/>
    </location>
</feature>
<keyword evidence="4" id="KW-1185">Reference proteome</keyword>
<organism evidence="3 4">
    <name type="scientific">Psychroflexus maritimus</name>
    <dbReference type="NCBI Taxonomy" id="2714865"/>
    <lineage>
        <taxon>Bacteria</taxon>
        <taxon>Pseudomonadati</taxon>
        <taxon>Bacteroidota</taxon>
        <taxon>Flavobacteriia</taxon>
        <taxon>Flavobacteriales</taxon>
        <taxon>Flavobacteriaceae</taxon>
        <taxon>Psychroflexus</taxon>
    </lineage>
</organism>
<protein>
    <submittedName>
        <fullName evidence="3">Lipocalin family protein</fullName>
    </submittedName>
</protein>
<name>A0A967AIR2_9FLAO</name>
<keyword evidence="1" id="KW-0732">Signal</keyword>